<feature type="transmembrane region" description="Helical" evidence="7">
    <location>
        <begin position="157"/>
        <end position="189"/>
    </location>
</feature>
<comment type="subcellular location">
    <subcellularLocation>
        <location evidence="1">Cell membrane</location>
        <topology evidence="1">Multi-pass membrane protein</topology>
    </subcellularLocation>
</comment>
<keyword evidence="4 7" id="KW-0812">Transmembrane</keyword>
<dbReference type="AlphaFoldDB" id="A0A8H9IR19"/>
<organism evidence="9 10">
    <name type="scientific">Amycolatopsis bartoniae</name>
    <dbReference type="NCBI Taxonomy" id="941986"/>
    <lineage>
        <taxon>Bacteria</taxon>
        <taxon>Bacillati</taxon>
        <taxon>Actinomycetota</taxon>
        <taxon>Actinomycetes</taxon>
        <taxon>Pseudonocardiales</taxon>
        <taxon>Pseudonocardiaceae</taxon>
        <taxon>Amycolatopsis</taxon>
    </lineage>
</organism>
<dbReference type="InterPro" id="IPR005115">
    <property type="entry name" value="Gly_transporter"/>
</dbReference>
<feature type="transmembrane region" description="Helical" evidence="7">
    <location>
        <begin position="93"/>
        <end position="110"/>
    </location>
</feature>
<feature type="transmembrane region" description="Helical" evidence="7">
    <location>
        <begin position="7"/>
        <end position="28"/>
    </location>
</feature>
<feature type="domain" description="Glycine transporter" evidence="8">
    <location>
        <begin position="10"/>
        <end position="83"/>
    </location>
</feature>
<dbReference type="GO" id="GO:0005886">
    <property type="term" value="C:plasma membrane"/>
    <property type="evidence" value="ECO:0007669"/>
    <property type="project" value="UniProtKB-SubCell"/>
</dbReference>
<evidence type="ECO:0000256" key="6">
    <source>
        <dbReference type="ARBA" id="ARBA00023136"/>
    </source>
</evidence>
<reference evidence="9" key="1">
    <citation type="journal article" date="2014" name="Int. J. Syst. Evol. Microbiol.">
        <title>Complete genome sequence of Corynebacterium casei LMG S-19264T (=DSM 44701T), isolated from a smear-ripened cheese.</title>
        <authorList>
            <consortium name="US DOE Joint Genome Institute (JGI-PGF)"/>
            <person name="Walter F."/>
            <person name="Albersmeier A."/>
            <person name="Kalinowski J."/>
            <person name="Ruckert C."/>
        </authorList>
    </citation>
    <scope>NUCLEOTIDE SEQUENCE</scope>
    <source>
        <strain evidence="9">CGMCC 4.7679</strain>
    </source>
</reference>
<reference evidence="9" key="2">
    <citation type="submission" date="2020-09" db="EMBL/GenBank/DDBJ databases">
        <authorList>
            <person name="Sun Q."/>
            <person name="Zhou Y."/>
        </authorList>
    </citation>
    <scope>NUCLEOTIDE SEQUENCE</scope>
    <source>
        <strain evidence="9">CGMCC 4.7679</strain>
    </source>
</reference>
<evidence type="ECO:0000313" key="9">
    <source>
        <dbReference type="EMBL" id="GHF40589.1"/>
    </source>
</evidence>
<proteinExistence type="inferred from homology"/>
<keyword evidence="5 7" id="KW-1133">Transmembrane helix</keyword>
<dbReference type="Pfam" id="PF03458">
    <property type="entry name" value="Gly_transporter"/>
    <property type="match status" value="2"/>
</dbReference>
<keyword evidence="3" id="KW-1003">Cell membrane</keyword>
<evidence type="ECO:0000256" key="7">
    <source>
        <dbReference type="SAM" id="Phobius"/>
    </source>
</evidence>
<evidence type="ECO:0000256" key="1">
    <source>
        <dbReference type="ARBA" id="ARBA00004651"/>
    </source>
</evidence>
<evidence type="ECO:0000313" key="10">
    <source>
        <dbReference type="Proteomes" id="UP000658656"/>
    </source>
</evidence>
<feature type="domain" description="Glycine transporter" evidence="8">
    <location>
        <begin position="96"/>
        <end position="169"/>
    </location>
</feature>
<accession>A0A8H9IR19</accession>
<evidence type="ECO:0000256" key="4">
    <source>
        <dbReference type="ARBA" id="ARBA00022692"/>
    </source>
</evidence>
<keyword evidence="10" id="KW-1185">Reference proteome</keyword>
<comment type="caution">
    <text evidence="9">The sequence shown here is derived from an EMBL/GenBank/DDBJ whole genome shotgun (WGS) entry which is preliminary data.</text>
</comment>
<dbReference type="PANTHER" id="PTHR30506">
    <property type="entry name" value="INNER MEMBRANE PROTEIN"/>
    <property type="match status" value="1"/>
</dbReference>
<evidence type="ECO:0000256" key="3">
    <source>
        <dbReference type="ARBA" id="ARBA00022475"/>
    </source>
</evidence>
<name>A0A8H9IR19_9PSEU</name>
<sequence length="230" mass="23722">MEAINQAARYLDLAGVFAAAVLGGAVGRSERLDLFGILVVGSISGLGGGVVRDTLLQHGTPVALTDYAYLPTALAGAFVAFAVSIGARAWDRLFTALDAAVIGLWAVSGAQKTLAAGLGWLPAVLLGTTTAVGGGALRDVLLRRVPAVFGGTPLYGTVAAAVASTMVVCTYLGAPIAGFVIGVVGALLFRLAAVKFGWNLPNGLEWQPHSRLAAAFRRRRRTPPEDPQSR</sequence>
<feature type="transmembrane region" description="Helical" evidence="7">
    <location>
        <begin position="67"/>
        <end position="87"/>
    </location>
</feature>
<evidence type="ECO:0000256" key="2">
    <source>
        <dbReference type="ARBA" id="ARBA00008193"/>
    </source>
</evidence>
<gene>
    <name evidence="9" type="ORF">GCM10017566_12480</name>
</gene>
<feature type="transmembrane region" description="Helical" evidence="7">
    <location>
        <begin position="117"/>
        <end position="137"/>
    </location>
</feature>
<protein>
    <recommendedName>
        <fullName evidence="8">Glycine transporter domain-containing protein</fullName>
    </recommendedName>
</protein>
<evidence type="ECO:0000259" key="8">
    <source>
        <dbReference type="Pfam" id="PF03458"/>
    </source>
</evidence>
<keyword evidence="6 7" id="KW-0472">Membrane</keyword>
<dbReference type="EMBL" id="BNAV01000001">
    <property type="protein sequence ID" value="GHF40589.1"/>
    <property type="molecule type" value="Genomic_DNA"/>
</dbReference>
<comment type="similarity">
    <text evidence="2">Belongs to the UPF0126 family.</text>
</comment>
<dbReference type="PANTHER" id="PTHR30506:SF3">
    <property type="entry name" value="UPF0126 INNER MEMBRANE PROTEIN YADS-RELATED"/>
    <property type="match status" value="1"/>
</dbReference>
<dbReference type="Proteomes" id="UP000658656">
    <property type="component" value="Unassembled WGS sequence"/>
</dbReference>
<evidence type="ECO:0000256" key="5">
    <source>
        <dbReference type="ARBA" id="ARBA00022989"/>
    </source>
</evidence>
<feature type="transmembrane region" description="Helical" evidence="7">
    <location>
        <begin position="34"/>
        <end position="55"/>
    </location>
</feature>